<comment type="caution">
    <text evidence="1">The sequence shown here is derived from an EMBL/GenBank/DDBJ whole genome shotgun (WGS) entry which is preliminary data.</text>
</comment>
<evidence type="ECO:0000313" key="1">
    <source>
        <dbReference type="EMBL" id="ESK60374.1"/>
    </source>
</evidence>
<dbReference type="PATRIC" id="fig|1121864.4.peg.1496"/>
<dbReference type="RefSeq" id="WP_016251642.1">
    <property type="nucleotide sequence ID" value="NZ_ASWI01000004.1"/>
</dbReference>
<dbReference type="Pfam" id="PF08239">
    <property type="entry name" value="SH3_3"/>
    <property type="match status" value="1"/>
</dbReference>
<proteinExistence type="predicted"/>
<dbReference type="GeneID" id="60871118"/>
<dbReference type="AlphaFoldDB" id="S1QUZ4"/>
<evidence type="ECO:0000313" key="2">
    <source>
        <dbReference type="Proteomes" id="UP000017415"/>
    </source>
</evidence>
<organism evidence="1 2">
    <name type="scientific">Enterococcus cecorum DSM 20682 = ATCC 43198</name>
    <dbReference type="NCBI Taxonomy" id="1121864"/>
    <lineage>
        <taxon>Bacteria</taxon>
        <taxon>Bacillati</taxon>
        <taxon>Bacillota</taxon>
        <taxon>Bacilli</taxon>
        <taxon>Lactobacillales</taxon>
        <taxon>Enterococcaceae</taxon>
        <taxon>Enterococcus</taxon>
    </lineage>
</organism>
<dbReference type="HOGENOM" id="CLU_1783840_0_0_9"/>
<dbReference type="InterPro" id="IPR003646">
    <property type="entry name" value="SH3-like_bac-type"/>
</dbReference>
<name>S1QUZ4_9ENTE</name>
<gene>
    <name evidence="1" type="ORF">OMO_02417</name>
</gene>
<dbReference type="PROSITE" id="PS51781">
    <property type="entry name" value="SH3B"/>
    <property type="match status" value="1"/>
</dbReference>
<dbReference type="Proteomes" id="UP000017415">
    <property type="component" value="Unassembled WGS sequence"/>
</dbReference>
<protein>
    <submittedName>
        <fullName evidence="1">Uncharacterized protein</fullName>
    </submittedName>
</protein>
<dbReference type="Gene3D" id="2.30.30.40">
    <property type="entry name" value="SH3 Domains"/>
    <property type="match status" value="1"/>
</dbReference>
<reference evidence="1 2" key="1">
    <citation type="submission" date="2013-10" db="EMBL/GenBank/DDBJ databases">
        <title>The Genome Sequence of Enterococcus cecorum DSM 20682 (= ATCC 43198) (Illumina assembly).</title>
        <authorList>
            <consortium name="The Broad Institute Genomics Platform"/>
            <consortium name="The Broad Institute Genome Sequencing Center for Infectious Disease"/>
            <person name="Earl A."/>
            <person name="Russ C."/>
            <person name="Gilmore M."/>
            <person name="Surin D."/>
            <person name="Walker B."/>
            <person name="Young S."/>
            <person name="Zeng Q."/>
            <person name="Gargeya S."/>
            <person name="Fitzgerald M."/>
            <person name="Haas B."/>
            <person name="Abouelleil A."/>
            <person name="Allen A.W."/>
            <person name="Alvarado L."/>
            <person name="Arachchi H.M."/>
            <person name="Berlin A.M."/>
            <person name="Chapman S.B."/>
            <person name="Gainer-Dewar J."/>
            <person name="Goldberg J."/>
            <person name="Griggs A."/>
            <person name="Gujja S."/>
            <person name="Hansen M."/>
            <person name="Howarth C."/>
            <person name="Imamovic A."/>
            <person name="Ireland A."/>
            <person name="Larimer J."/>
            <person name="McCowan C."/>
            <person name="Murphy C."/>
            <person name="Pearson M."/>
            <person name="Poon T.W."/>
            <person name="Priest M."/>
            <person name="Roberts A."/>
            <person name="Saif S."/>
            <person name="Shea T."/>
            <person name="Sisk P."/>
            <person name="Sykes S."/>
            <person name="Wortman J."/>
            <person name="Nusbaum C."/>
            <person name="Birren B."/>
        </authorList>
    </citation>
    <scope>NUCLEOTIDE SEQUENCE [LARGE SCALE GENOMIC DNA]</scope>
    <source>
        <strain evidence="1 2">ATCC 43198</strain>
    </source>
</reference>
<dbReference type="EMBL" id="AHYS01000012">
    <property type="protein sequence ID" value="ESK60374.1"/>
    <property type="molecule type" value="Genomic_DNA"/>
</dbReference>
<keyword evidence="2" id="KW-1185">Reference proteome</keyword>
<sequence length="145" mass="16954">MTKKKKKRRLKKKWRYRFSLLGILLLLWLIFGPIKGHLLHKPEKKETTTVTTVKKKKIPQRKAEEKSFVKVTSRDINLYQNADATSQILEAVSPGEIFDYQGMENDFYLVSTNQGFTGYVSKSDASKFTKKCFNPYIHLKMQLSF</sequence>
<accession>S1QUZ4</accession>